<name>A0AAP0MZL6_9ROSI</name>
<protein>
    <submittedName>
        <fullName evidence="2">Uncharacterized protein</fullName>
    </submittedName>
</protein>
<gene>
    <name evidence="2" type="ORF">WN944_023010</name>
</gene>
<evidence type="ECO:0000256" key="1">
    <source>
        <dbReference type="SAM" id="MobiDB-lite"/>
    </source>
</evidence>
<dbReference type="Proteomes" id="UP001428341">
    <property type="component" value="Unassembled WGS sequence"/>
</dbReference>
<evidence type="ECO:0000313" key="2">
    <source>
        <dbReference type="EMBL" id="KAK9230043.1"/>
    </source>
</evidence>
<evidence type="ECO:0000313" key="3">
    <source>
        <dbReference type="Proteomes" id="UP001428341"/>
    </source>
</evidence>
<reference evidence="2 3" key="1">
    <citation type="submission" date="2024-05" db="EMBL/GenBank/DDBJ databases">
        <title>Haplotype-resolved chromosome-level genome assembly of Huyou (Citrus changshanensis).</title>
        <authorList>
            <person name="Miao C."/>
            <person name="Chen W."/>
            <person name="Wu Y."/>
            <person name="Wang L."/>
            <person name="Zhao S."/>
            <person name="Grierson D."/>
            <person name="Xu C."/>
            <person name="Chen K."/>
        </authorList>
    </citation>
    <scope>NUCLEOTIDE SEQUENCE [LARGE SCALE GENOMIC DNA]</scope>
    <source>
        <strain evidence="2">01-14</strain>
        <tissue evidence="2">Leaf</tissue>
    </source>
</reference>
<sequence>MAEPTEQSGATDTGPRNHETGESSQSIPPDSQAPLPIYNKGLAWIRKHEPMKPLLLIPFLKYNPV</sequence>
<dbReference type="EMBL" id="JBCGBO010000001">
    <property type="protein sequence ID" value="KAK9230043.1"/>
    <property type="molecule type" value="Genomic_DNA"/>
</dbReference>
<proteinExistence type="predicted"/>
<feature type="compositionally biased region" description="Polar residues" evidence="1">
    <location>
        <begin position="1"/>
        <end position="11"/>
    </location>
</feature>
<feature type="region of interest" description="Disordered" evidence="1">
    <location>
        <begin position="1"/>
        <end position="34"/>
    </location>
</feature>
<organism evidence="2 3">
    <name type="scientific">Citrus x changshan-huyou</name>
    <dbReference type="NCBI Taxonomy" id="2935761"/>
    <lineage>
        <taxon>Eukaryota</taxon>
        <taxon>Viridiplantae</taxon>
        <taxon>Streptophyta</taxon>
        <taxon>Embryophyta</taxon>
        <taxon>Tracheophyta</taxon>
        <taxon>Spermatophyta</taxon>
        <taxon>Magnoliopsida</taxon>
        <taxon>eudicotyledons</taxon>
        <taxon>Gunneridae</taxon>
        <taxon>Pentapetalae</taxon>
        <taxon>rosids</taxon>
        <taxon>malvids</taxon>
        <taxon>Sapindales</taxon>
        <taxon>Rutaceae</taxon>
        <taxon>Aurantioideae</taxon>
        <taxon>Citrus</taxon>
    </lineage>
</organism>
<dbReference type="AlphaFoldDB" id="A0AAP0MZL6"/>
<keyword evidence="3" id="KW-1185">Reference proteome</keyword>
<comment type="caution">
    <text evidence="2">The sequence shown here is derived from an EMBL/GenBank/DDBJ whole genome shotgun (WGS) entry which is preliminary data.</text>
</comment>
<accession>A0AAP0MZL6</accession>